<evidence type="ECO:0000313" key="14">
    <source>
        <dbReference type="EMBL" id="GAA1516146.1"/>
    </source>
</evidence>
<feature type="transmembrane region" description="Helical" evidence="10">
    <location>
        <begin position="31"/>
        <end position="49"/>
    </location>
</feature>
<dbReference type="PANTHER" id="PTHR24421">
    <property type="entry name" value="NITRATE/NITRITE SENSOR PROTEIN NARX-RELATED"/>
    <property type="match status" value="1"/>
</dbReference>
<feature type="transmembrane region" description="Helical" evidence="10">
    <location>
        <begin position="124"/>
        <end position="144"/>
    </location>
</feature>
<evidence type="ECO:0000256" key="3">
    <source>
        <dbReference type="ARBA" id="ARBA00022553"/>
    </source>
</evidence>
<evidence type="ECO:0000259" key="11">
    <source>
        <dbReference type="Pfam" id="PF02518"/>
    </source>
</evidence>
<proteinExistence type="predicted"/>
<evidence type="ECO:0000259" key="13">
    <source>
        <dbReference type="Pfam" id="PF23539"/>
    </source>
</evidence>
<keyword evidence="4" id="KW-0808">Transferase</keyword>
<keyword evidence="5" id="KW-0547">Nucleotide-binding</keyword>
<dbReference type="EC" id="2.7.13.3" evidence="2"/>
<evidence type="ECO:0000256" key="9">
    <source>
        <dbReference type="SAM" id="Coils"/>
    </source>
</evidence>
<dbReference type="CDD" id="cd16917">
    <property type="entry name" value="HATPase_UhpB-NarQ-NarX-like"/>
    <property type="match status" value="1"/>
</dbReference>
<keyword evidence="10" id="KW-0812">Transmembrane</keyword>
<dbReference type="Gene3D" id="3.30.565.10">
    <property type="entry name" value="Histidine kinase-like ATPase, C-terminal domain"/>
    <property type="match status" value="1"/>
</dbReference>
<dbReference type="InterPro" id="IPR055558">
    <property type="entry name" value="DUF7134"/>
</dbReference>
<dbReference type="PANTHER" id="PTHR24421:SF10">
    <property type="entry name" value="NITRATE_NITRITE SENSOR PROTEIN NARQ"/>
    <property type="match status" value="1"/>
</dbReference>
<keyword evidence="7" id="KW-0067">ATP-binding</keyword>
<organism evidence="14 15">
    <name type="scientific">Brevibacterium permense</name>
    <dbReference type="NCBI Taxonomy" id="234834"/>
    <lineage>
        <taxon>Bacteria</taxon>
        <taxon>Bacillati</taxon>
        <taxon>Actinomycetota</taxon>
        <taxon>Actinomycetes</taxon>
        <taxon>Micrococcales</taxon>
        <taxon>Brevibacteriaceae</taxon>
        <taxon>Brevibacterium</taxon>
    </lineage>
</organism>
<feature type="domain" description="Signal transduction histidine kinase subgroup 3 dimerisation and phosphoacceptor" evidence="12">
    <location>
        <begin position="205"/>
        <end position="271"/>
    </location>
</feature>
<keyword evidence="10" id="KW-1133">Transmembrane helix</keyword>
<evidence type="ECO:0000256" key="2">
    <source>
        <dbReference type="ARBA" id="ARBA00012438"/>
    </source>
</evidence>
<evidence type="ECO:0000313" key="15">
    <source>
        <dbReference type="Proteomes" id="UP001500177"/>
    </source>
</evidence>
<dbReference type="Gene3D" id="1.20.5.1930">
    <property type="match status" value="1"/>
</dbReference>
<feature type="transmembrane region" description="Helical" evidence="10">
    <location>
        <begin position="156"/>
        <end position="175"/>
    </location>
</feature>
<reference evidence="15" key="1">
    <citation type="journal article" date="2019" name="Int. J. Syst. Evol. Microbiol.">
        <title>The Global Catalogue of Microorganisms (GCM) 10K type strain sequencing project: providing services to taxonomists for standard genome sequencing and annotation.</title>
        <authorList>
            <consortium name="The Broad Institute Genomics Platform"/>
            <consortium name="The Broad Institute Genome Sequencing Center for Infectious Disease"/>
            <person name="Wu L."/>
            <person name="Ma J."/>
        </authorList>
    </citation>
    <scope>NUCLEOTIDE SEQUENCE [LARGE SCALE GENOMIC DNA]</scope>
    <source>
        <strain evidence="15">JCM 13318</strain>
    </source>
</reference>
<evidence type="ECO:0000256" key="10">
    <source>
        <dbReference type="SAM" id="Phobius"/>
    </source>
</evidence>
<keyword evidence="8" id="KW-0902">Two-component regulatory system</keyword>
<evidence type="ECO:0000256" key="1">
    <source>
        <dbReference type="ARBA" id="ARBA00000085"/>
    </source>
</evidence>
<dbReference type="Pfam" id="PF07730">
    <property type="entry name" value="HisKA_3"/>
    <property type="match status" value="1"/>
</dbReference>
<evidence type="ECO:0000256" key="6">
    <source>
        <dbReference type="ARBA" id="ARBA00022777"/>
    </source>
</evidence>
<dbReference type="Pfam" id="PF23539">
    <property type="entry name" value="DUF7134"/>
    <property type="match status" value="1"/>
</dbReference>
<name>A0ABP4L749_9MICO</name>
<protein>
    <recommendedName>
        <fullName evidence="2">histidine kinase</fullName>
        <ecNumber evidence="2">2.7.13.3</ecNumber>
    </recommendedName>
</protein>
<comment type="caution">
    <text evidence="14">The sequence shown here is derived from an EMBL/GenBank/DDBJ whole genome shotgun (WGS) entry which is preliminary data.</text>
</comment>
<evidence type="ECO:0000256" key="5">
    <source>
        <dbReference type="ARBA" id="ARBA00022741"/>
    </source>
</evidence>
<dbReference type="Pfam" id="PF02518">
    <property type="entry name" value="HATPase_c"/>
    <property type="match status" value="1"/>
</dbReference>
<keyword evidence="10" id="KW-0472">Membrane</keyword>
<dbReference type="InterPro" id="IPR050482">
    <property type="entry name" value="Sensor_HK_TwoCompSys"/>
</dbReference>
<keyword evidence="6 14" id="KW-0418">Kinase</keyword>
<feature type="domain" description="DUF7134" evidence="13">
    <location>
        <begin position="26"/>
        <end position="162"/>
    </location>
</feature>
<dbReference type="InterPro" id="IPR003594">
    <property type="entry name" value="HATPase_dom"/>
</dbReference>
<dbReference type="InterPro" id="IPR036890">
    <property type="entry name" value="HATPase_C_sf"/>
</dbReference>
<dbReference type="Proteomes" id="UP001500177">
    <property type="component" value="Unassembled WGS sequence"/>
</dbReference>
<keyword evidence="3" id="KW-0597">Phosphoprotein</keyword>
<evidence type="ECO:0000256" key="7">
    <source>
        <dbReference type="ARBA" id="ARBA00022840"/>
    </source>
</evidence>
<accession>A0ABP4L749</accession>
<evidence type="ECO:0000256" key="4">
    <source>
        <dbReference type="ARBA" id="ARBA00022679"/>
    </source>
</evidence>
<feature type="coiled-coil region" evidence="9">
    <location>
        <begin position="173"/>
        <end position="207"/>
    </location>
</feature>
<comment type="catalytic activity">
    <reaction evidence="1">
        <text>ATP + protein L-histidine = ADP + protein N-phospho-L-histidine.</text>
        <dbReference type="EC" id="2.7.13.3"/>
    </reaction>
</comment>
<dbReference type="InterPro" id="IPR011712">
    <property type="entry name" value="Sig_transdc_His_kin_sub3_dim/P"/>
</dbReference>
<keyword evidence="15" id="KW-1185">Reference proteome</keyword>
<sequence>MRQRWSSPSPPAGSRLSGHRRYDSIRSWVEAHPILINSVIAVAVFVYNLPIQFASVPEGMWPGTGVLFSIGLCAPYLIRHRYPLAVFAAISVVAAVHLAVGIELMIADVMILFALYTLSSRFRWNVSVPATAAVITILIIATAAPVRAEFMSVGDVGVLIAITIWTGTWGALVRIRRDHVRSLRERAEQLEREARAQEQIIAAQERERIAREIHDVVSHSLSVVSVLADGAVATVETQPAQAKSAMEDVRDTGRNALQEMRSMLAVLRSGQSAEEAPQPGIAELGQLVVESRKAGLPISFDHRGEHLALSAGLSLTVYRIVQEALTNVHKHAGPQLTEVNIVIEQSSSEVVVRITDDGTSQKPDPGNRHSGHGLVGMRERVNAYGGTLHTGSRGSRGFEVHACLPVGGGQS</sequence>
<feature type="transmembrane region" description="Helical" evidence="10">
    <location>
        <begin position="61"/>
        <end position="78"/>
    </location>
</feature>
<feature type="domain" description="Histidine kinase/HSP90-like ATPase" evidence="11">
    <location>
        <begin position="315"/>
        <end position="406"/>
    </location>
</feature>
<feature type="transmembrane region" description="Helical" evidence="10">
    <location>
        <begin position="84"/>
        <end position="117"/>
    </location>
</feature>
<evidence type="ECO:0000259" key="12">
    <source>
        <dbReference type="Pfam" id="PF07730"/>
    </source>
</evidence>
<gene>
    <name evidence="14" type="ORF">GCM10009690_19010</name>
</gene>
<keyword evidence="9" id="KW-0175">Coiled coil</keyword>
<dbReference type="EMBL" id="BAAALX010000009">
    <property type="protein sequence ID" value="GAA1516146.1"/>
    <property type="molecule type" value="Genomic_DNA"/>
</dbReference>
<dbReference type="SUPFAM" id="SSF55874">
    <property type="entry name" value="ATPase domain of HSP90 chaperone/DNA topoisomerase II/histidine kinase"/>
    <property type="match status" value="1"/>
</dbReference>
<dbReference type="GO" id="GO:0016301">
    <property type="term" value="F:kinase activity"/>
    <property type="evidence" value="ECO:0007669"/>
    <property type="project" value="UniProtKB-KW"/>
</dbReference>
<dbReference type="RefSeq" id="WP_173151824.1">
    <property type="nucleotide sequence ID" value="NZ_BAAALX010000009.1"/>
</dbReference>
<evidence type="ECO:0000256" key="8">
    <source>
        <dbReference type="ARBA" id="ARBA00023012"/>
    </source>
</evidence>